<dbReference type="PANTHER" id="PTHR31252">
    <property type="entry name" value="DUF4419 DOMAIN-CONTAINING PROTEIN"/>
    <property type="match status" value="1"/>
</dbReference>
<evidence type="ECO:0000256" key="1">
    <source>
        <dbReference type="SAM" id="MobiDB-lite"/>
    </source>
</evidence>
<evidence type="ECO:0000313" key="2">
    <source>
        <dbReference type="EMBL" id="PVH93261.1"/>
    </source>
</evidence>
<dbReference type="InterPro" id="IPR025533">
    <property type="entry name" value="DUF4419"/>
</dbReference>
<dbReference type="Pfam" id="PF14388">
    <property type="entry name" value="DUF4419"/>
    <property type="match status" value="1"/>
</dbReference>
<proteinExistence type="predicted"/>
<protein>
    <recommendedName>
        <fullName evidence="4">DUF4419 domain-containing protein</fullName>
    </recommendedName>
</protein>
<evidence type="ECO:0008006" key="4">
    <source>
        <dbReference type="Google" id="ProtNLM"/>
    </source>
</evidence>
<organism evidence="2 3">
    <name type="scientific">Periconia macrospinosa</name>
    <dbReference type="NCBI Taxonomy" id="97972"/>
    <lineage>
        <taxon>Eukaryota</taxon>
        <taxon>Fungi</taxon>
        <taxon>Dikarya</taxon>
        <taxon>Ascomycota</taxon>
        <taxon>Pezizomycotina</taxon>
        <taxon>Dothideomycetes</taxon>
        <taxon>Pleosporomycetidae</taxon>
        <taxon>Pleosporales</taxon>
        <taxon>Massarineae</taxon>
        <taxon>Periconiaceae</taxon>
        <taxon>Periconia</taxon>
    </lineage>
</organism>
<dbReference type="Proteomes" id="UP000244855">
    <property type="component" value="Unassembled WGS sequence"/>
</dbReference>
<sequence>MPVVIRPTPENVGVNRDYSVTSPSGLLQASSKTWTINLPPKQLRYTQTNKKVGVEDREVLLSSFDDSDGFPTIVPYSNGLFDGIIRAFNQDLHLRLRPDDIWTAILAQFSMYVNGHAEELRHLFVEHQGKKEVAFDFRPLHITEVDMGKVANSLTTEVQKHVIDENLQSWMMPSFSTTTPNDVAVASVIMLGSLQSYFEYVLRCGCGFPSVTLLGKKEDWEKLVDKAQRLPRYGPETEEWSRLLLTILRRMVQSFDHPDSTETKNFWLQACYKAGWDGSGGIATLSGWITAFSFWDEKGKRIKGYSDDDLGGKWSGPKLEERKPLTMDGVRYPMLNPESQRNAFVSVPILVEDFLTMEKYKTTMIAGIVGMTLTELETTVQPMSGWWMLVDRRSPLDHSGENSENPENESKNAQEKIY</sequence>
<evidence type="ECO:0000313" key="3">
    <source>
        <dbReference type="Proteomes" id="UP000244855"/>
    </source>
</evidence>
<accession>A0A2V1D5F0</accession>
<dbReference type="AlphaFoldDB" id="A0A2V1D5F0"/>
<dbReference type="EMBL" id="KZ805602">
    <property type="protein sequence ID" value="PVH93261.1"/>
    <property type="molecule type" value="Genomic_DNA"/>
</dbReference>
<gene>
    <name evidence="2" type="ORF">DM02DRAFT_697071</name>
</gene>
<keyword evidence="3" id="KW-1185">Reference proteome</keyword>
<dbReference type="OrthoDB" id="9978173at2759"/>
<feature type="region of interest" description="Disordered" evidence="1">
    <location>
        <begin position="396"/>
        <end position="418"/>
    </location>
</feature>
<dbReference type="STRING" id="97972.A0A2V1D5F0"/>
<dbReference type="PANTHER" id="PTHR31252:SF11">
    <property type="entry name" value="DUF4419 DOMAIN-CONTAINING PROTEIN"/>
    <property type="match status" value="1"/>
</dbReference>
<name>A0A2V1D5F0_9PLEO</name>
<reference evidence="2 3" key="1">
    <citation type="journal article" date="2018" name="Sci. Rep.">
        <title>Comparative genomics provides insights into the lifestyle and reveals functional heterogeneity of dark septate endophytic fungi.</title>
        <authorList>
            <person name="Knapp D.G."/>
            <person name="Nemeth J.B."/>
            <person name="Barry K."/>
            <person name="Hainaut M."/>
            <person name="Henrissat B."/>
            <person name="Johnson J."/>
            <person name="Kuo A."/>
            <person name="Lim J.H.P."/>
            <person name="Lipzen A."/>
            <person name="Nolan M."/>
            <person name="Ohm R.A."/>
            <person name="Tamas L."/>
            <person name="Grigoriev I.V."/>
            <person name="Spatafora J.W."/>
            <person name="Nagy L.G."/>
            <person name="Kovacs G.M."/>
        </authorList>
    </citation>
    <scope>NUCLEOTIDE SEQUENCE [LARGE SCALE GENOMIC DNA]</scope>
    <source>
        <strain evidence="2 3">DSE2036</strain>
    </source>
</reference>
<feature type="compositionally biased region" description="Basic and acidic residues" evidence="1">
    <location>
        <begin position="408"/>
        <end position="418"/>
    </location>
</feature>